<gene>
    <name evidence="2" type="ORF">AB1Y20_009438</name>
</gene>
<proteinExistence type="predicted"/>
<dbReference type="EMBL" id="JBGBPQ010000002">
    <property type="protein sequence ID" value="KAL1528072.1"/>
    <property type="molecule type" value="Genomic_DNA"/>
</dbReference>
<protein>
    <recommendedName>
        <fullName evidence="1">GYF domain-containing protein</fullName>
    </recommendedName>
</protein>
<dbReference type="Proteomes" id="UP001515480">
    <property type="component" value="Unassembled WGS sequence"/>
</dbReference>
<name>A0AB34K4H9_PRYPA</name>
<organism evidence="2 3">
    <name type="scientific">Prymnesium parvum</name>
    <name type="common">Toxic golden alga</name>
    <dbReference type="NCBI Taxonomy" id="97485"/>
    <lineage>
        <taxon>Eukaryota</taxon>
        <taxon>Haptista</taxon>
        <taxon>Haptophyta</taxon>
        <taxon>Prymnesiophyceae</taxon>
        <taxon>Prymnesiales</taxon>
        <taxon>Prymnesiaceae</taxon>
        <taxon>Prymnesium</taxon>
    </lineage>
</organism>
<dbReference type="Pfam" id="PF14237">
    <property type="entry name" value="GYF_2"/>
    <property type="match status" value="1"/>
</dbReference>
<dbReference type="InterPro" id="IPR025640">
    <property type="entry name" value="GYF_2"/>
</dbReference>
<keyword evidence="3" id="KW-1185">Reference proteome</keyword>
<feature type="domain" description="GYF" evidence="1">
    <location>
        <begin position="133"/>
        <end position="179"/>
    </location>
</feature>
<evidence type="ECO:0000313" key="2">
    <source>
        <dbReference type="EMBL" id="KAL1528072.1"/>
    </source>
</evidence>
<evidence type="ECO:0000313" key="3">
    <source>
        <dbReference type="Proteomes" id="UP001515480"/>
    </source>
</evidence>
<comment type="caution">
    <text evidence="2">The sequence shown here is derived from an EMBL/GenBank/DDBJ whole genome shotgun (WGS) entry which is preliminary data.</text>
</comment>
<dbReference type="AlphaFoldDB" id="A0AB34K4H9"/>
<sequence>MQGVLDGIKGLLGGDRANDGPETDRVEVIDAESLEVAGFALGDPLAGDEQVRRLEPLLRPLEVPLFAKVFDFTADTREEEALADEVLSELSVAVAAGEQVLYVIRTPGLHYIVMKDIALGENMPSVPPPAAKWFYINEEGASTGPVSMATLRGMEAYGELRPESLVWAFPMESWKPLSEQVDLLSQIENNPTSAPAPVGQQQQLHDKTIQGQRISDAEILNNLKRHEEDFAREIRDAQRNAQQKSRLMEGIDQASALHAKHRGPRVGCDCLCGFAGTARGKAALPPVQVRAATLWANADSKSREIDPFRHLGDNERDFEIQTSSIQEYTPGAIPITEVYVSAHGERQIVRRLYSTPTLLAKVTS</sequence>
<accession>A0AB34K4H9</accession>
<reference evidence="2 3" key="1">
    <citation type="journal article" date="2024" name="Science">
        <title>Giant polyketide synthase enzymes in the biosynthesis of giant marine polyether toxins.</title>
        <authorList>
            <person name="Fallon T.R."/>
            <person name="Shende V.V."/>
            <person name="Wierzbicki I.H."/>
            <person name="Pendleton A.L."/>
            <person name="Watervoot N.F."/>
            <person name="Auber R.P."/>
            <person name="Gonzalez D.J."/>
            <person name="Wisecaver J.H."/>
            <person name="Moore B.S."/>
        </authorList>
    </citation>
    <scope>NUCLEOTIDE SEQUENCE [LARGE SCALE GENOMIC DNA]</scope>
    <source>
        <strain evidence="2 3">12B1</strain>
    </source>
</reference>
<evidence type="ECO:0000259" key="1">
    <source>
        <dbReference type="Pfam" id="PF14237"/>
    </source>
</evidence>